<dbReference type="InterPro" id="IPR003661">
    <property type="entry name" value="HisK_dim/P_dom"/>
</dbReference>
<gene>
    <name evidence="14" type="ORF">HLB23_00035</name>
</gene>
<dbReference type="Gene3D" id="1.10.287.130">
    <property type="match status" value="1"/>
</dbReference>
<dbReference type="PROSITE" id="PS50885">
    <property type="entry name" value="HAMP"/>
    <property type="match status" value="1"/>
</dbReference>
<evidence type="ECO:0000256" key="8">
    <source>
        <dbReference type="ARBA" id="ARBA00022989"/>
    </source>
</evidence>
<comment type="catalytic activity">
    <reaction evidence="1">
        <text>ATP + protein L-histidine = ADP + protein N-phospho-L-histidine.</text>
        <dbReference type="EC" id="2.7.13.3"/>
    </reaction>
</comment>
<dbReference type="InterPro" id="IPR036097">
    <property type="entry name" value="HisK_dim/P_sf"/>
</dbReference>
<dbReference type="Pfam" id="PF00512">
    <property type="entry name" value="HisKA"/>
    <property type="match status" value="1"/>
</dbReference>
<protein>
    <recommendedName>
        <fullName evidence="3">histidine kinase</fullName>
        <ecNumber evidence="3">2.7.13.3</ecNumber>
    </recommendedName>
</protein>
<keyword evidence="6 11" id="KW-0812">Transmembrane</keyword>
<dbReference type="SUPFAM" id="SSF55874">
    <property type="entry name" value="ATPase domain of HSP90 chaperone/DNA topoisomerase II/histidine kinase"/>
    <property type="match status" value="1"/>
</dbReference>
<dbReference type="InterPro" id="IPR003660">
    <property type="entry name" value="HAMP_dom"/>
</dbReference>
<dbReference type="RefSeq" id="WP_067527485.1">
    <property type="nucleotide sequence ID" value="NZ_JABELX010000001.1"/>
</dbReference>
<dbReference type="SUPFAM" id="SSF47384">
    <property type="entry name" value="Homodimeric domain of signal transducing histidine kinase"/>
    <property type="match status" value="1"/>
</dbReference>
<evidence type="ECO:0000256" key="11">
    <source>
        <dbReference type="SAM" id="Phobius"/>
    </source>
</evidence>
<evidence type="ECO:0000256" key="1">
    <source>
        <dbReference type="ARBA" id="ARBA00000085"/>
    </source>
</evidence>
<dbReference type="GO" id="GO:0005886">
    <property type="term" value="C:plasma membrane"/>
    <property type="evidence" value="ECO:0007669"/>
    <property type="project" value="UniProtKB-SubCell"/>
</dbReference>
<feature type="domain" description="Histidine kinase" evidence="12">
    <location>
        <begin position="236"/>
        <end position="443"/>
    </location>
</feature>
<feature type="transmembrane region" description="Helical" evidence="11">
    <location>
        <begin position="20"/>
        <end position="37"/>
    </location>
</feature>
<proteinExistence type="predicted"/>
<feature type="domain" description="HAMP" evidence="13">
    <location>
        <begin position="175"/>
        <end position="228"/>
    </location>
</feature>
<keyword evidence="9" id="KW-0902">Two-component regulatory system</keyword>
<dbReference type="PANTHER" id="PTHR45436:SF5">
    <property type="entry name" value="SENSOR HISTIDINE KINASE TRCS"/>
    <property type="match status" value="1"/>
</dbReference>
<dbReference type="SMART" id="SM00388">
    <property type="entry name" value="HisKA"/>
    <property type="match status" value="1"/>
</dbReference>
<accession>A0A849BQE3</accession>
<dbReference type="Gene3D" id="3.30.565.10">
    <property type="entry name" value="Histidine kinase-like ATPase, C-terminal domain"/>
    <property type="match status" value="1"/>
</dbReference>
<dbReference type="CDD" id="cd00075">
    <property type="entry name" value="HATPase"/>
    <property type="match status" value="1"/>
</dbReference>
<evidence type="ECO:0000259" key="12">
    <source>
        <dbReference type="PROSITE" id="PS50109"/>
    </source>
</evidence>
<evidence type="ECO:0000313" key="14">
    <source>
        <dbReference type="EMBL" id="NNH68284.1"/>
    </source>
</evidence>
<dbReference type="CDD" id="cd00082">
    <property type="entry name" value="HisKA"/>
    <property type="match status" value="1"/>
</dbReference>
<evidence type="ECO:0000259" key="13">
    <source>
        <dbReference type="PROSITE" id="PS50885"/>
    </source>
</evidence>
<evidence type="ECO:0000256" key="2">
    <source>
        <dbReference type="ARBA" id="ARBA00004236"/>
    </source>
</evidence>
<dbReference type="SMART" id="SM00387">
    <property type="entry name" value="HATPase_c"/>
    <property type="match status" value="1"/>
</dbReference>
<sequence length="446" mass="47627">MSDRTRVWRPLSVRARTTAAATLVVAVALIAAGWVMIHHLESNLTRGVDEVLNRQLGVAATALQDGAPLPLVDRAVTIRIASPDGEPLSAPLPPFAPTADQPGEPRRIVFAAPVQPALREASTTVPVPGEGAVLITADADTQSIRDATRATTHLLLLAAPPLLLLVAALTWFATGRALRPVDSIRGEFARLTTQNLGRRMPVPATGDEIARLATTLNDTLARLEQSTRRERQFIADASHELRSPLANVRTPLEVAARYPDRAEWPTVATGALEDLDRLEALISDLLTLARLDTAPDLPLTPLDLGTLVHDVIDRRPATAITWTVEVADDVTVAGHRTHLARLITNLLDNAEAHAESQATVRLSATDGHAVLDIVDDGPGIAPADRDRVFERFARLDTARTRARGGTGLGLALARDIATLHHATLAVADSPKGAHLEARLPLLGALP</sequence>
<dbReference type="InterPro" id="IPR004358">
    <property type="entry name" value="Sig_transdc_His_kin-like_C"/>
</dbReference>
<dbReference type="InterPro" id="IPR003594">
    <property type="entry name" value="HATPase_dom"/>
</dbReference>
<dbReference type="SMART" id="SM00304">
    <property type="entry name" value="HAMP"/>
    <property type="match status" value="1"/>
</dbReference>
<keyword evidence="8 11" id="KW-1133">Transmembrane helix</keyword>
<dbReference type="InterPro" id="IPR036890">
    <property type="entry name" value="HATPase_C_sf"/>
</dbReference>
<comment type="caution">
    <text evidence="14">The sequence shown here is derived from an EMBL/GenBank/DDBJ whole genome shotgun (WGS) entry which is preliminary data.</text>
</comment>
<evidence type="ECO:0000256" key="4">
    <source>
        <dbReference type="ARBA" id="ARBA00022553"/>
    </source>
</evidence>
<keyword evidence="10 11" id="KW-0472">Membrane</keyword>
<evidence type="ECO:0000256" key="10">
    <source>
        <dbReference type="ARBA" id="ARBA00023136"/>
    </source>
</evidence>
<reference evidence="14 15" key="1">
    <citation type="submission" date="2020-05" db="EMBL/GenBank/DDBJ databases">
        <title>MicrobeNet Type strains.</title>
        <authorList>
            <person name="Nicholson A.C."/>
        </authorList>
    </citation>
    <scope>NUCLEOTIDE SEQUENCE [LARGE SCALE GENOMIC DNA]</scope>
    <source>
        <strain evidence="14 15">JCM 3224</strain>
    </source>
</reference>
<dbReference type="Pfam" id="PF00672">
    <property type="entry name" value="HAMP"/>
    <property type="match status" value="1"/>
</dbReference>
<comment type="subcellular location">
    <subcellularLocation>
        <location evidence="2">Cell membrane</location>
    </subcellularLocation>
</comment>
<feature type="transmembrane region" description="Helical" evidence="11">
    <location>
        <begin position="154"/>
        <end position="173"/>
    </location>
</feature>
<dbReference type="PROSITE" id="PS50109">
    <property type="entry name" value="HIS_KIN"/>
    <property type="match status" value="1"/>
</dbReference>
<evidence type="ECO:0000256" key="5">
    <source>
        <dbReference type="ARBA" id="ARBA00022679"/>
    </source>
</evidence>
<evidence type="ECO:0000256" key="7">
    <source>
        <dbReference type="ARBA" id="ARBA00022777"/>
    </source>
</evidence>
<evidence type="ECO:0000313" key="15">
    <source>
        <dbReference type="Proteomes" id="UP000586827"/>
    </source>
</evidence>
<keyword evidence="4" id="KW-0597">Phosphoprotein</keyword>
<keyword evidence="15" id="KW-1185">Reference proteome</keyword>
<dbReference type="GO" id="GO:0000155">
    <property type="term" value="F:phosphorelay sensor kinase activity"/>
    <property type="evidence" value="ECO:0007669"/>
    <property type="project" value="InterPro"/>
</dbReference>
<dbReference type="CDD" id="cd06225">
    <property type="entry name" value="HAMP"/>
    <property type="match status" value="1"/>
</dbReference>
<dbReference type="Pfam" id="PF02518">
    <property type="entry name" value="HATPase_c"/>
    <property type="match status" value="1"/>
</dbReference>
<keyword evidence="5" id="KW-0808">Transferase</keyword>
<dbReference type="PANTHER" id="PTHR45436">
    <property type="entry name" value="SENSOR HISTIDINE KINASE YKOH"/>
    <property type="match status" value="1"/>
</dbReference>
<dbReference type="PRINTS" id="PR00344">
    <property type="entry name" value="BCTRLSENSOR"/>
</dbReference>
<dbReference type="AlphaFoldDB" id="A0A849BQE3"/>
<dbReference type="InterPro" id="IPR050428">
    <property type="entry name" value="TCS_sensor_his_kinase"/>
</dbReference>
<dbReference type="EMBL" id="JABELX010000001">
    <property type="protein sequence ID" value="NNH68284.1"/>
    <property type="molecule type" value="Genomic_DNA"/>
</dbReference>
<evidence type="ECO:0000256" key="6">
    <source>
        <dbReference type="ARBA" id="ARBA00022692"/>
    </source>
</evidence>
<dbReference type="InterPro" id="IPR005467">
    <property type="entry name" value="His_kinase_dom"/>
</dbReference>
<keyword evidence="7 14" id="KW-0418">Kinase</keyword>
<dbReference type="EC" id="2.7.13.3" evidence="3"/>
<name>A0A849BQE3_9NOCA</name>
<evidence type="ECO:0000256" key="3">
    <source>
        <dbReference type="ARBA" id="ARBA00012438"/>
    </source>
</evidence>
<dbReference type="Proteomes" id="UP000586827">
    <property type="component" value="Unassembled WGS sequence"/>
</dbReference>
<organism evidence="14 15">
    <name type="scientific">Nocardia uniformis</name>
    <dbReference type="NCBI Taxonomy" id="53432"/>
    <lineage>
        <taxon>Bacteria</taxon>
        <taxon>Bacillati</taxon>
        <taxon>Actinomycetota</taxon>
        <taxon>Actinomycetes</taxon>
        <taxon>Mycobacteriales</taxon>
        <taxon>Nocardiaceae</taxon>
        <taxon>Nocardia</taxon>
    </lineage>
</organism>
<evidence type="ECO:0000256" key="9">
    <source>
        <dbReference type="ARBA" id="ARBA00023012"/>
    </source>
</evidence>